<sequence>MDIYSHTYQLVKTTKPTGEINSLILKKAGMHELDDDEIADVISINSDSDASSESSSDESGHLSHPASRPTSQLHMSSQKPLIARAVKVDQGLPLGQKPDSRPNKKMENRS</sequence>
<reference evidence="2 3" key="1">
    <citation type="submission" date="2022-09" db="EMBL/GenBank/DDBJ databases">
        <authorList>
            <person name="Palmer J.M."/>
        </authorList>
    </citation>
    <scope>NUCLEOTIDE SEQUENCE [LARGE SCALE GENOMIC DNA]</scope>
    <source>
        <strain evidence="2 3">DSM 7382</strain>
    </source>
</reference>
<feature type="compositionally biased region" description="Low complexity" evidence="1">
    <location>
        <begin position="41"/>
        <end position="54"/>
    </location>
</feature>
<name>A0AAW0G956_9APHY</name>
<comment type="caution">
    <text evidence="2">The sequence shown here is derived from an EMBL/GenBank/DDBJ whole genome shotgun (WGS) entry which is preliminary data.</text>
</comment>
<evidence type="ECO:0000313" key="2">
    <source>
        <dbReference type="EMBL" id="KAK7686146.1"/>
    </source>
</evidence>
<dbReference type="EMBL" id="JASBNA010000018">
    <property type="protein sequence ID" value="KAK7686146.1"/>
    <property type="molecule type" value="Genomic_DNA"/>
</dbReference>
<keyword evidence="3" id="KW-1185">Reference proteome</keyword>
<accession>A0AAW0G956</accession>
<feature type="compositionally biased region" description="Basic and acidic residues" evidence="1">
    <location>
        <begin position="98"/>
        <end position="110"/>
    </location>
</feature>
<dbReference type="Proteomes" id="UP001385951">
    <property type="component" value="Unassembled WGS sequence"/>
</dbReference>
<evidence type="ECO:0000256" key="1">
    <source>
        <dbReference type="SAM" id="MobiDB-lite"/>
    </source>
</evidence>
<organism evidence="2 3">
    <name type="scientific">Cerrena zonata</name>
    <dbReference type="NCBI Taxonomy" id="2478898"/>
    <lineage>
        <taxon>Eukaryota</taxon>
        <taxon>Fungi</taxon>
        <taxon>Dikarya</taxon>
        <taxon>Basidiomycota</taxon>
        <taxon>Agaricomycotina</taxon>
        <taxon>Agaricomycetes</taxon>
        <taxon>Polyporales</taxon>
        <taxon>Cerrenaceae</taxon>
        <taxon>Cerrena</taxon>
    </lineage>
</organism>
<evidence type="ECO:0000313" key="3">
    <source>
        <dbReference type="Proteomes" id="UP001385951"/>
    </source>
</evidence>
<feature type="compositionally biased region" description="Polar residues" evidence="1">
    <location>
        <begin position="68"/>
        <end position="79"/>
    </location>
</feature>
<dbReference type="AlphaFoldDB" id="A0AAW0G956"/>
<proteinExistence type="predicted"/>
<gene>
    <name evidence="2" type="ORF">QCA50_010958</name>
</gene>
<protein>
    <submittedName>
        <fullName evidence="2">Uncharacterized protein</fullName>
    </submittedName>
</protein>
<feature type="region of interest" description="Disordered" evidence="1">
    <location>
        <begin position="41"/>
        <end position="110"/>
    </location>
</feature>